<dbReference type="EMBL" id="CCAG010022104">
    <property type="status" value="NOT_ANNOTATED_CDS"/>
    <property type="molecule type" value="Genomic_DNA"/>
</dbReference>
<evidence type="ECO:0000256" key="6">
    <source>
        <dbReference type="ARBA" id="ARBA00022968"/>
    </source>
</evidence>
<evidence type="ECO:0000256" key="4">
    <source>
        <dbReference type="ARBA" id="ARBA00022679"/>
    </source>
</evidence>
<dbReference type="Pfam" id="PF03567">
    <property type="entry name" value="Sulfotransfer_2"/>
    <property type="match status" value="1"/>
</dbReference>
<keyword evidence="7 12" id="KW-1133">Transmembrane helix</keyword>
<organism evidence="13 14">
    <name type="scientific">Glossina morsitans morsitans</name>
    <name type="common">Savannah tsetse fly</name>
    <dbReference type="NCBI Taxonomy" id="37546"/>
    <lineage>
        <taxon>Eukaryota</taxon>
        <taxon>Metazoa</taxon>
        <taxon>Ecdysozoa</taxon>
        <taxon>Arthropoda</taxon>
        <taxon>Hexapoda</taxon>
        <taxon>Insecta</taxon>
        <taxon>Pterygota</taxon>
        <taxon>Neoptera</taxon>
        <taxon>Endopterygota</taxon>
        <taxon>Diptera</taxon>
        <taxon>Brachycera</taxon>
        <taxon>Muscomorpha</taxon>
        <taxon>Hippoboscoidea</taxon>
        <taxon>Glossinidae</taxon>
        <taxon>Glossina</taxon>
    </lineage>
</organism>
<evidence type="ECO:0000256" key="12">
    <source>
        <dbReference type="SAM" id="Phobius"/>
    </source>
</evidence>
<evidence type="ECO:0000256" key="2">
    <source>
        <dbReference type="ARBA" id="ARBA00010569"/>
    </source>
</evidence>
<dbReference type="GO" id="GO:0004394">
    <property type="term" value="F:heparan sulfate 2-sulfotransferase activity"/>
    <property type="evidence" value="ECO:0007669"/>
    <property type="project" value="TreeGrafter"/>
</dbReference>
<proteinExistence type="inferred from homology"/>
<evidence type="ECO:0000256" key="8">
    <source>
        <dbReference type="ARBA" id="ARBA00023034"/>
    </source>
</evidence>
<dbReference type="PANTHER" id="PTHR12129:SF17">
    <property type="entry name" value="HEPARAN SULFATE 2-O-SULFOTRANSFERASE 1"/>
    <property type="match status" value="1"/>
</dbReference>
<dbReference type="SUPFAM" id="SSF52540">
    <property type="entry name" value="P-loop containing nucleoside triphosphate hydrolases"/>
    <property type="match status" value="1"/>
</dbReference>
<dbReference type="PANTHER" id="PTHR12129">
    <property type="entry name" value="HEPARAN SULFATE 2-O-SULFOTRANSFERASE"/>
    <property type="match status" value="1"/>
</dbReference>
<dbReference type="InterPro" id="IPR027417">
    <property type="entry name" value="P-loop_NTPase"/>
</dbReference>
<dbReference type="Proteomes" id="UP000092444">
    <property type="component" value="Unassembled WGS sequence"/>
</dbReference>
<keyword evidence="14" id="KW-1185">Reference proteome</keyword>
<dbReference type="FunFam" id="3.40.50.300:FF:001418">
    <property type="entry name" value="Heparan sulfate 2-o-sulfotransferase"/>
    <property type="match status" value="1"/>
</dbReference>
<evidence type="ECO:0008006" key="15">
    <source>
        <dbReference type="Google" id="ProtNLM"/>
    </source>
</evidence>
<dbReference type="PhylomeDB" id="A0A1B0G230"/>
<evidence type="ECO:0000256" key="3">
    <source>
        <dbReference type="ARBA" id="ARBA00011233"/>
    </source>
</evidence>
<protein>
    <recommendedName>
        <fullName evidence="15">Heparin sulfate O-sulfotransferase</fullName>
    </recommendedName>
</protein>
<comment type="subcellular location">
    <subcellularLocation>
        <location evidence="1">Golgi apparatus membrane</location>
        <topology evidence="1">Single-pass type II membrane protein</topology>
    </subcellularLocation>
</comment>
<keyword evidence="11" id="KW-0325">Glycoprotein</keyword>
<evidence type="ECO:0000313" key="13">
    <source>
        <dbReference type="EnsemblMetazoa" id="GMOY007354-PA"/>
    </source>
</evidence>
<evidence type="ECO:0000256" key="5">
    <source>
        <dbReference type="ARBA" id="ARBA00022692"/>
    </source>
</evidence>
<comment type="similarity">
    <text evidence="2">Belongs to the sulfotransferase 3 family.</text>
</comment>
<dbReference type="AlphaFoldDB" id="A0A1B0G230"/>
<dbReference type="GO" id="GO:0000139">
    <property type="term" value="C:Golgi membrane"/>
    <property type="evidence" value="ECO:0007669"/>
    <property type="project" value="UniProtKB-SubCell"/>
</dbReference>
<keyword evidence="5 12" id="KW-0812">Transmembrane</keyword>
<evidence type="ECO:0000256" key="1">
    <source>
        <dbReference type="ARBA" id="ARBA00004323"/>
    </source>
</evidence>
<dbReference type="GO" id="GO:0015012">
    <property type="term" value="P:heparan sulfate proteoglycan biosynthetic process"/>
    <property type="evidence" value="ECO:0007669"/>
    <property type="project" value="UniProtKB-ARBA"/>
</dbReference>
<keyword evidence="10" id="KW-1015">Disulfide bond</keyword>
<comment type="subunit">
    <text evidence="3">Homotrimer.</text>
</comment>
<keyword evidence="6" id="KW-0735">Signal-anchor</keyword>
<evidence type="ECO:0000256" key="7">
    <source>
        <dbReference type="ARBA" id="ARBA00022989"/>
    </source>
</evidence>
<evidence type="ECO:0000256" key="10">
    <source>
        <dbReference type="ARBA" id="ARBA00023157"/>
    </source>
</evidence>
<feature type="transmembrane region" description="Helical" evidence="12">
    <location>
        <begin position="9"/>
        <end position="28"/>
    </location>
</feature>
<dbReference type="EnsemblMetazoa" id="GMOY007354-RA">
    <property type="protein sequence ID" value="GMOY007354-PA"/>
    <property type="gene ID" value="GMOY007354"/>
</dbReference>
<dbReference type="STRING" id="37546.A0A1B0G230"/>
<keyword evidence="8" id="KW-0333">Golgi apparatus</keyword>
<evidence type="ECO:0000256" key="11">
    <source>
        <dbReference type="ARBA" id="ARBA00023180"/>
    </source>
</evidence>
<evidence type="ECO:0000256" key="9">
    <source>
        <dbReference type="ARBA" id="ARBA00023136"/>
    </source>
</evidence>
<evidence type="ECO:0000313" key="14">
    <source>
        <dbReference type="Proteomes" id="UP000092444"/>
    </source>
</evidence>
<keyword evidence="9 12" id="KW-0472">Membrane</keyword>
<dbReference type="InterPro" id="IPR005331">
    <property type="entry name" value="Sulfotransferase"/>
</dbReference>
<sequence>MYRKITTKYWFFLAIICLVTCASYWLLWSEIRLQSAIKPLNKLSPSSSSVDPHNSLTGVDSYDYDEQLVVLYNRVPKTGSTSFVNIAYDLCKKNKFHVLHINVTANMHVLSLPNQITFVRNITKWHQMKPALYHGHMAFLDFSKFQISHKPIYINIVRKPLDRLVSYYYFLRYGDNYRPNLIRKKAGNKITFDECVGLKQADCDPKNMWLQIPFFCGQAAECWEPGSKWALEQAKRNLVNEYFLVGVTEQMDDFIDLLERSLPR</sequence>
<keyword evidence="4" id="KW-0808">Transferase</keyword>
<reference evidence="13" key="1">
    <citation type="submission" date="2020-05" db="UniProtKB">
        <authorList>
            <consortium name="EnsemblMetazoa"/>
        </authorList>
    </citation>
    <scope>IDENTIFICATION</scope>
    <source>
        <strain evidence="13">Yale</strain>
    </source>
</reference>
<dbReference type="Gene3D" id="3.40.50.300">
    <property type="entry name" value="P-loop containing nucleotide triphosphate hydrolases"/>
    <property type="match status" value="1"/>
</dbReference>
<dbReference type="InterPro" id="IPR007734">
    <property type="entry name" value="Heparan_SO4_2-O-STrfase"/>
</dbReference>
<accession>A0A1B0G230</accession>
<name>A0A1B0G230_GLOMM</name>